<accession>A0A8S5N0E1</accession>
<protein>
    <recommendedName>
        <fullName evidence="2">Phage head morphogenesis domain-containing protein</fullName>
    </recommendedName>
</protein>
<proteinExistence type="predicted"/>
<sequence length="280" mass="32100">MQAAKESENDNQAEYLAIYAIFKKFLENYGDITERWDLLEEMMSLRADFAFHHAVKGFGMDFEKALELLRSHNTGLSKLEQEQRDILVAALDNLIDFAVAEEFQMSDNLPDDIDLDNDEAIDDCDAIFERYNITYSNIENDDIEYAMGVAAGWLSFRENSVLTYMTQGDERVRPWHLALEGVSYRKSDFPAWLIPPIEHGCRCFLVEEDISVLGAASRLSQVEGAVILQKPDFINPVFEDSVCKGGRIFGPAHSYFTVPKQYKKRLQAISKRIKDKWLES</sequence>
<dbReference type="EMBL" id="BK015022">
    <property type="protein sequence ID" value="DAD87595.1"/>
    <property type="molecule type" value="Genomic_DNA"/>
</dbReference>
<name>A0A8S5N0E1_9CAUD</name>
<evidence type="ECO:0000313" key="1">
    <source>
        <dbReference type="EMBL" id="DAD87595.1"/>
    </source>
</evidence>
<evidence type="ECO:0008006" key="2">
    <source>
        <dbReference type="Google" id="ProtNLM"/>
    </source>
</evidence>
<organism evidence="1">
    <name type="scientific">Siphoviridae sp. ctAUQ2</name>
    <dbReference type="NCBI Taxonomy" id="2826182"/>
    <lineage>
        <taxon>Viruses</taxon>
        <taxon>Duplodnaviria</taxon>
        <taxon>Heunggongvirae</taxon>
        <taxon>Uroviricota</taxon>
        <taxon>Caudoviricetes</taxon>
    </lineage>
</organism>
<reference evidence="1" key="1">
    <citation type="journal article" date="2021" name="Proc. Natl. Acad. Sci. U.S.A.">
        <title>A Catalog of Tens of Thousands of Viruses from Human Metagenomes Reveals Hidden Associations with Chronic Diseases.</title>
        <authorList>
            <person name="Tisza M.J."/>
            <person name="Buck C.B."/>
        </authorList>
    </citation>
    <scope>NUCLEOTIDE SEQUENCE</scope>
    <source>
        <strain evidence="1">CtAUQ2</strain>
    </source>
</reference>